<dbReference type="PROSITE" id="PS50043">
    <property type="entry name" value="HTH_LUXR_2"/>
    <property type="match status" value="1"/>
</dbReference>
<dbReference type="Pfam" id="PF00196">
    <property type="entry name" value="GerE"/>
    <property type="match status" value="1"/>
</dbReference>
<evidence type="ECO:0000256" key="4">
    <source>
        <dbReference type="SAM" id="MobiDB-lite"/>
    </source>
</evidence>
<accession>A0A246BPK1</accession>
<name>A0A246BPK1_9DEIO</name>
<gene>
    <name evidence="6" type="ORF">CBQ26_04885</name>
</gene>
<comment type="caution">
    <text evidence="6">The sequence shown here is derived from an EMBL/GenBank/DDBJ whole genome shotgun (WGS) entry which is preliminary data.</text>
</comment>
<dbReference type="SMART" id="SM00421">
    <property type="entry name" value="HTH_LUXR"/>
    <property type="match status" value="1"/>
</dbReference>
<evidence type="ECO:0000259" key="5">
    <source>
        <dbReference type="PROSITE" id="PS50043"/>
    </source>
</evidence>
<dbReference type="PRINTS" id="PR00038">
    <property type="entry name" value="HTHLUXR"/>
</dbReference>
<feature type="region of interest" description="Disordered" evidence="4">
    <location>
        <begin position="119"/>
        <end position="141"/>
    </location>
</feature>
<dbReference type="InterPro" id="IPR036388">
    <property type="entry name" value="WH-like_DNA-bd_sf"/>
</dbReference>
<dbReference type="AlphaFoldDB" id="A0A246BPK1"/>
<dbReference type="CDD" id="cd06170">
    <property type="entry name" value="LuxR_C_like"/>
    <property type="match status" value="1"/>
</dbReference>
<dbReference type="EMBL" id="NHMK01000009">
    <property type="protein sequence ID" value="OWL97610.1"/>
    <property type="molecule type" value="Genomic_DNA"/>
</dbReference>
<keyword evidence="7" id="KW-1185">Reference proteome</keyword>
<dbReference type="Proteomes" id="UP000197208">
    <property type="component" value="Unassembled WGS sequence"/>
</dbReference>
<dbReference type="PANTHER" id="PTHR44688:SF25">
    <property type="entry name" value="HTH LUXR-TYPE DOMAIN-CONTAINING PROTEIN"/>
    <property type="match status" value="1"/>
</dbReference>
<reference evidence="6 7" key="1">
    <citation type="submission" date="2017-05" db="EMBL/GenBank/DDBJ databases">
        <title>De novo genome assembly of Deniococcus indicus strain DR1.</title>
        <authorList>
            <person name="Chauhan D."/>
            <person name="Yennamalli R.M."/>
            <person name="Priyadarshini R."/>
        </authorList>
    </citation>
    <scope>NUCLEOTIDE SEQUENCE [LARGE SCALE GENOMIC DNA]</scope>
    <source>
        <strain evidence="6 7">DR1</strain>
    </source>
</reference>
<evidence type="ECO:0000313" key="7">
    <source>
        <dbReference type="Proteomes" id="UP000197208"/>
    </source>
</evidence>
<evidence type="ECO:0000256" key="2">
    <source>
        <dbReference type="ARBA" id="ARBA00023125"/>
    </source>
</evidence>
<dbReference type="Gene3D" id="1.10.10.10">
    <property type="entry name" value="Winged helix-like DNA-binding domain superfamily/Winged helix DNA-binding domain"/>
    <property type="match status" value="1"/>
</dbReference>
<dbReference type="RefSeq" id="WP_088247421.1">
    <property type="nucleotide sequence ID" value="NZ_BNAM01000010.1"/>
</dbReference>
<dbReference type="GO" id="GO:0006355">
    <property type="term" value="P:regulation of DNA-templated transcription"/>
    <property type="evidence" value="ECO:0007669"/>
    <property type="project" value="InterPro"/>
</dbReference>
<proteinExistence type="predicted"/>
<dbReference type="InterPro" id="IPR016032">
    <property type="entry name" value="Sig_transdc_resp-reg_C-effctor"/>
</dbReference>
<keyword evidence="3" id="KW-0804">Transcription</keyword>
<evidence type="ECO:0000256" key="1">
    <source>
        <dbReference type="ARBA" id="ARBA00023015"/>
    </source>
</evidence>
<evidence type="ECO:0000256" key="3">
    <source>
        <dbReference type="ARBA" id="ARBA00023163"/>
    </source>
</evidence>
<dbReference type="PANTHER" id="PTHR44688">
    <property type="entry name" value="DNA-BINDING TRANSCRIPTIONAL ACTIVATOR DEVR_DOSR"/>
    <property type="match status" value="1"/>
</dbReference>
<dbReference type="SUPFAM" id="SSF46894">
    <property type="entry name" value="C-terminal effector domain of the bipartite response regulators"/>
    <property type="match status" value="1"/>
</dbReference>
<keyword evidence="2" id="KW-0238">DNA-binding</keyword>
<dbReference type="InterPro" id="IPR000792">
    <property type="entry name" value="Tscrpt_reg_LuxR_C"/>
</dbReference>
<organism evidence="6 7">
    <name type="scientific">Deinococcus indicus</name>
    <dbReference type="NCBI Taxonomy" id="223556"/>
    <lineage>
        <taxon>Bacteria</taxon>
        <taxon>Thermotogati</taxon>
        <taxon>Deinococcota</taxon>
        <taxon>Deinococci</taxon>
        <taxon>Deinococcales</taxon>
        <taxon>Deinococcaceae</taxon>
        <taxon>Deinococcus</taxon>
    </lineage>
</organism>
<evidence type="ECO:0000313" key="6">
    <source>
        <dbReference type="EMBL" id="OWL97610.1"/>
    </source>
</evidence>
<protein>
    <submittedName>
        <fullName evidence="6">Helix-turn-helix transcriptional regulator</fullName>
    </submittedName>
</protein>
<feature type="domain" description="HTH luxR-type" evidence="5">
    <location>
        <begin position="135"/>
        <end position="200"/>
    </location>
</feature>
<sequence>MTVPPAAPGLPTVQVAVASAVLAAGVQAILAASGLHGPPAGEADVLIVDDAWLADPDALGGHPALVALGSGVWAALLPDLSAGGWAALGADATPAELLAGVLGAAAGLAVLPPALLPSPAPEAPADDLHEDDPAGAPGDVTLTPRERDVLALLAEGLSNKRAARDLGVSESTVKFHVQALYSKLGVQSRAGAVARGISLGLVSV</sequence>
<dbReference type="GO" id="GO:0003677">
    <property type="term" value="F:DNA binding"/>
    <property type="evidence" value="ECO:0007669"/>
    <property type="project" value="UniProtKB-KW"/>
</dbReference>
<keyword evidence="1" id="KW-0805">Transcription regulation</keyword>
<dbReference type="OrthoDB" id="9808843at2"/>